<keyword evidence="3" id="KW-1185">Reference proteome</keyword>
<dbReference type="EMBL" id="NMVO01000001">
    <property type="protein sequence ID" value="OYO17448.1"/>
    <property type="molecule type" value="Genomic_DNA"/>
</dbReference>
<dbReference type="OrthoDB" id="4312673at2"/>
<gene>
    <name evidence="2" type="ORF">CGZ94_00620</name>
</gene>
<feature type="transmembrane region" description="Helical" evidence="1">
    <location>
        <begin position="259"/>
        <end position="277"/>
    </location>
</feature>
<reference evidence="2 3" key="1">
    <citation type="submission" date="2017-07" db="EMBL/GenBank/DDBJ databases">
        <title>Draft whole genome sequences of clinical Proprionibacteriaceae strains.</title>
        <authorList>
            <person name="Bernier A.-M."/>
            <person name="Bernard K."/>
            <person name="Domingo M.-C."/>
        </authorList>
    </citation>
    <scope>NUCLEOTIDE SEQUENCE [LARGE SCALE GENOMIC DNA]</scope>
    <source>
        <strain evidence="2 3">NML 030167</strain>
    </source>
</reference>
<name>A0A255GNQ9_9ACTN</name>
<dbReference type="InterPro" id="IPR009781">
    <property type="entry name" value="DUF1345"/>
</dbReference>
<evidence type="ECO:0000313" key="2">
    <source>
        <dbReference type="EMBL" id="OYO17448.1"/>
    </source>
</evidence>
<dbReference type="AlphaFoldDB" id="A0A255GNQ9"/>
<accession>A0A255GNQ9</accession>
<evidence type="ECO:0000313" key="3">
    <source>
        <dbReference type="Proteomes" id="UP000215896"/>
    </source>
</evidence>
<feature type="transmembrane region" description="Helical" evidence="1">
    <location>
        <begin position="131"/>
        <end position="153"/>
    </location>
</feature>
<protein>
    <recommendedName>
        <fullName evidence="4">DUF1345 domain-containing protein</fullName>
    </recommendedName>
</protein>
<feature type="transmembrane region" description="Helical" evidence="1">
    <location>
        <begin position="217"/>
        <end position="239"/>
    </location>
</feature>
<sequence length="313" mass="33596">MHALRTSGVVVEGDRPSALLRAQAPDLGPPALLGDRSGYRVENHRQVGRARRIAGHGPIVPVADPSVKGRGLRSRTPRMTPVMSEEHPVRRTWIHKETTRALVAIAIALVPAVIGYLIFATLHGEFSAKEIGAVMLGWVFYGVAYGVLTWLAFRNASAAELQALVRRPRGETRAMRWFLGGGDGPDSALALALVAFAGASILPRIETVGSAPDRTVLSVLAIAVVAVSWIIVVVSYAVYYARLQADHGGLAQPGGKEPVFWDFLYFALMVNTTFGTTDVDVQTTRMRKAVSGHGVLAFVFNTVILALVIGALT</sequence>
<comment type="caution">
    <text evidence="2">The sequence shown here is derived from an EMBL/GenBank/DDBJ whole genome shotgun (WGS) entry which is preliminary data.</text>
</comment>
<dbReference type="Pfam" id="PF07077">
    <property type="entry name" value="DUF1345"/>
    <property type="match status" value="1"/>
</dbReference>
<organism evidence="2 3">
    <name type="scientific">Enemella evansiae</name>
    <dbReference type="NCBI Taxonomy" id="2016499"/>
    <lineage>
        <taxon>Bacteria</taxon>
        <taxon>Bacillati</taxon>
        <taxon>Actinomycetota</taxon>
        <taxon>Actinomycetes</taxon>
        <taxon>Propionibacteriales</taxon>
        <taxon>Propionibacteriaceae</taxon>
        <taxon>Enemella</taxon>
    </lineage>
</organism>
<proteinExistence type="predicted"/>
<evidence type="ECO:0008006" key="4">
    <source>
        <dbReference type="Google" id="ProtNLM"/>
    </source>
</evidence>
<keyword evidence="1" id="KW-0812">Transmembrane</keyword>
<dbReference type="Proteomes" id="UP000215896">
    <property type="component" value="Unassembled WGS sequence"/>
</dbReference>
<evidence type="ECO:0000256" key="1">
    <source>
        <dbReference type="SAM" id="Phobius"/>
    </source>
</evidence>
<feature type="transmembrane region" description="Helical" evidence="1">
    <location>
        <begin position="101"/>
        <end position="119"/>
    </location>
</feature>
<keyword evidence="1" id="KW-0472">Membrane</keyword>
<feature type="transmembrane region" description="Helical" evidence="1">
    <location>
        <begin position="289"/>
        <end position="312"/>
    </location>
</feature>
<keyword evidence="1" id="KW-1133">Transmembrane helix</keyword>